<dbReference type="PROSITE" id="PS01219">
    <property type="entry name" value="AMMONIUM_TRANSP"/>
    <property type="match status" value="1"/>
</dbReference>
<feature type="transmembrane region" description="Helical" evidence="8">
    <location>
        <begin position="23"/>
        <end position="44"/>
    </location>
</feature>
<evidence type="ECO:0000256" key="2">
    <source>
        <dbReference type="ARBA" id="ARBA00005887"/>
    </source>
</evidence>
<name>A0A0C5W5L1_9GAMM</name>
<keyword evidence="7" id="KW-0924">Ammonia transport</keyword>
<dbReference type="EMBL" id="CP007142">
    <property type="protein sequence ID" value="AJQ97894.1"/>
    <property type="molecule type" value="Genomic_DNA"/>
</dbReference>
<keyword evidence="11" id="KW-1185">Reference proteome</keyword>
<evidence type="ECO:0000256" key="4">
    <source>
        <dbReference type="ARBA" id="ARBA00022692"/>
    </source>
</evidence>
<evidence type="ECO:0000256" key="3">
    <source>
        <dbReference type="ARBA" id="ARBA00022448"/>
    </source>
</evidence>
<gene>
    <name evidence="10" type="ORF">YC6258_05865</name>
</gene>
<dbReference type="PANTHER" id="PTHR11730:SF89">
    <property type="entry name" value="AMMONIUM TRANSPORTER SLL0108-RELATED"/>
    <property type="match status" value="1"/>
</dbReference>
<feature type="domain" description="Ammonium transporter AmtB-like" evidence="9">
    <location>
        <begin position="24"/>
        <end position="400"/>
    </location>
</feature>
<comment type="subcellular location">
    <subcellularLocation>
        <location evidence="1">Membrane</location>
        <topology evidence="1">Multi-pass membrane protein</topology>
    </subcellularLocation>
</comment>
<feature type="transmembrane region" description="Helical" evidence="8">
    <location>
        <begin position="267"/>
        <end position="285"/>
    </location>
</feature>
<feature type="transmembrane region" description="Helical" evidence="8">
    <location>
        <begin position="202"/>
        <end position="226"/>
    </location>
</feature>
<accession>A0A0C5W5L1</accession>
<evidence type="ECO:0000256" key="5">
    <source>
        <dbReference type="ARBA" id="ARBA00022989"/>
    </source>
</evidence>
<evidence type="ECO:0000256" key="7">
    <source>
        <dbReference type="ARBA" id="ARBA00023177"/>
    </source>
</evidence>
<dbReference type="PANTHER" id="PTHR11730">
    <property type="entry name" value="AMMONIUM TRANSPORTER"/>
    <property type="match status" value="1"/>
</dbReference>
<dbReference type="Proteomes" id="UP000032266">
    <property type="component" value="Chromosome"/>
</dbReference>
<dbReference type="AlphaFoldDB" id="A0A0C5W5L1"/>
<feature type="transmembrane region" description="Helical" evidence="8">
    <location>
        <begin position="126"/>
        <end position="149"/>
    </location>
</feature>
<dbReference type="GO" id="GO:0097272">
    <property type="term" value="P:ammonium homeostasis"/>
    <property type="evidence" value="ECO:0007669"/>
    <property type="project" value="TreeGrafter"/>
</dbReference>
<evidence type="ECO:0000313" key="10">
    <source>
        <dbReference type="EMBL" id="AJQ97894.1"/>
    </source>
</evidence>
<dbReference type="HOGENOM" id="CLU_000445_33_1_6"/>
<dbReference type="KEGG" id="gsn:YC6258_05865"/>
<feature type="transmembrane region" description="Helical" evidence="8">
    <location>
        <begin position="56"/>
        <end position="78"/>
    </location>
</feature>
<keyword evidence="5 8" id="KW-1133">Transmembrane helix</keyword>
<dbReference type="STRING" id="1445510.YC6258_05865"/>
<dbReference type="GO" id="GO:0008519">
    <property type="term" value="F:ammonium channel activity"/>
    <property type="evidence" value="ECO:0007669"/>
    <property type="project" value="InterPro"/>
</dbReference>
<keyword evidence="3" id="KW-0813">Transport</keyword>
<comment type="similarity">
    <text evidence="2">Belongs to the ammonia transporter channel (TC 1.A.11.2) family.</text>
</comment>
<evidence type="ECO:0000256" key="8">
    <source>
        <dbReference type="SAM" id="Phobius"/>
    </source>
</evidence>
<dbReference type="GO" id="GO:0016020">
    <property type="term" value="C:membrane"/>
    <property type="evidence" value="ECO:0007669"/>
    <property type="project" value="UniProtKB-SubCell"/>
</dbReference>
<reference evidence="10 11" key="1">
    <citation type="submission" date="2014-01" db="EMBL/GenBank/DDBJ databases">
        <title>Full genme sequencing of cellulolytic bacterium Gynuella sunshinyii YC6258T gen. nov., sp. nov.</title>
        <authorList>
            <person name="Khan H."/>
            <person name="Chung E.J."/>
            <person name="Chung Y.R."/>
        </authorList>
    </citation>
    <scope>NUCLEOTIDE SEQUENCE [LARGE SCALE GENOMIC DNA]</scope>
    <source>
        <strain evidence="10 11">YC6258</strain>
    </source>
</reference>
<feature type="transmembrane region" description="Helical" evidence="8">
    <location>
        <begin position="169"/>
        <end position="190"/>
    </location>
</feature>
<dbReference type="SUPFAM" id="SSF111352">
    <property type="entry name" value="Ammonium transporter"/>
    <property type="match status" value="1"/>
</dbReference>
<organism evidence="10 11">
    <name type="scientific">Gynuella sunshinyii YC6258</name>
    <dbReference type="NCBI Taxonomy" id="1445510"/>
    <lineage>
        <taxon>Bacteria</taxon>
        <taxon>Pseudomonadati</taxon>
        <taxon>Pseudomonadota</taxon>
        <taxon>Gammaproteobacteria</taxon>
        <taxon>Oceanospirillales</taxon>
        <taxon>Saccharospirillaceae</taxon>
        <taxon>Gynuella</taxon>
    </lineage>
</organism>
<keyword evidence="6 8" id="KW-0472">Membrane</keyword>
<proteinExistence type="inferred from homology"/>
<dbReference type="Gene3D" id="1.10.3430.10">
    <property type="entry name" value="Ammonium transporter AmtB like domains"/>
    <property type="match status" value="1"/>
</dbReference>
<protein>
    <submittedName>
        <fullName evidence="10">Ammonia permease</fullName>
    </submittedName>
</protein>
<feature type="transmembrane region" description="Helical" evidence="8">
    <location>
        <begin position="98"/>
        <end position="119"/>
    </location>
</feature>
<dbReference type="InterPro" id="IPR018047">
    <property type="entry name" value="Ammonium_transpt_CS"/>
</dbReference>
<dbReference type="InterPro" id="IPR029020">
    <property type="entry name" value="Ammonium/urea_transptr"/>
</dbReference>
<dbReference type="PATRIC" id="fig|1445510.3.peg.5824"/>
<evidence type="ECO:0000259" key="9">
    <source>
        <dbReference type="Pfam" id="PF00909"/>
    </source>
</evidence>
<evidence type="ECO:0000256" key="6">
    <source>
        <dbReference type="ARBA" id="ARBA00023136"/>
    </source>
</evidence>
<feature type="transmembrane region" description="Helical" evidence="8">
    <location>
        <begin position="238"/>
        <end position="260"/>
    </location>
</feature>
<feature type="transmembrane region" description="Helical" evidence="8">
    <location>
        <begin position="291"/>
        <end position="309"/>
    </location>
</feature>
<feature type="transmembrane region" description="Helical" evidence="8">
    <location>
        <begin position="321"/>
        <end position="341"/>
    </location>
</feature>
<dbReference type="InterPro" id="IPR024041">
    <property type="entry name" value="NH4_transpt_AmtB-like_dom"/>
</dbReference>
<keyword evidence="4 8" id="KW-0812">Transmembrane</keyword>
<dbReference type="Pfam" id="PF00909">
    <property type="entry name" value="Ammonium_transp"/>
    <property type="match status" value="1"/>
</dbReference>
<evidence type="ECO:0000313" key="11">
    <source>
        <dbReference type="Proteomes" id="UP000032266"/>
    </source>
</evidence>
<feature type="transmembrane region" description="Helical" evidence="8">
    <location>
        <begin position="353"/>
        <end position="375"/>
    </location>
</feature>
<evidence type="ECO:0000256" key="1">
    <source>
        <dbReference type="ARBA" id="ARBA00004141"/>
    </source>
</evidence>
<sequence>MDSTAINNISAAITTLSQSTDTLFLLLGAAMVLAMHAGFAFLEVGTVRHKNQVNALVKIITDFGVSTVAYFFIGYQIAYGENFFVPAAELAQNHGYHLVKFFFLLTFAAAIPAIVSGGIAERARFYPMLIASALIVALVYPLFEGIVWNNNFGFQQWLIKHYGFAFHDFAGSVVVHAVGGWIAFGAIVLLGTRKGRYRDGRVVAFAPSNIPFLALGAWVLAVGWFGFNVMSAQTVTGISGLVAVNSLMAMVGGTLTAMVIGRKDPGFIHNGPLAGLVAVCAGSDLMHPIAALLVGGMAGILFVLVFTMAQNRFPKFDDVLGVWPLHGLCGAWGGLAAGVFGQQAFGGLGGVSFIAQLLGTLAGIAIALLGGFIIYGTVKAFIGLRLSEEEEFNGADLSIHYISANPEE</sequence>